<keyword evidence="2" id="KW-1185">Reference proteome</keyword>
<gene>
    <name evidence="1" type="ORF">THIOM_002721</name>
</gene>
<sequence length="57" mass="6315">MSVLQSLIGTRLVVATVGHIEATILFPQFAHLECRTGITGDTNSTFHDMQISQMQRI</sequence>
<name>A0A176S0R6_9GAMM</name>
<dbReference type="EMBL" id="LUTY01001586">
    <property type="protein sequence ID" value="OAD21508.1"/>
    <property type="molecule type" value="Genomic_DNA"/>
</dbReference>
<accession>A0A176S0R6</accession>
<evidence type="ECO:0000313" key="1">
    <source>
        <dbReference type="EMBL" id="OAD21508.1"/>
    </source>
</evidence>
<evidence type="ECO:0000313" key="2">
    <source>
        <dbReference type="Proteomes" id="UP000076962"/>
    </source>
</evidence>
<reference evidence="1 2" key="1">
    <citation type="submission" date="2016-05" db="EMBL/GenBank/DDBJ databases">
        <title>Single-cell genome of chain-forming Candidatus Thiomargarita nelsonii and comparison to other large sulfur-oxidizing bacteria.</title>
        <authorList>
            <person name="Winkel M."/>
            <person name="Salman V."/>
            <person name="Woyke T."/>
            <person name="Schulz-Vogt H."/>
            <person name="Richter M."/>
            <person name="Flood B."/>
            <person name="Bailey J."/>
            <person name="Amann R."/>
            <person name="Mussmann M."/>
        </authorList>
    </citation>
    <scope>NUCLEOTIDE SEQUENCE [LARGE SCALE GENOMIC DNA]</scope>
    <source>
        <strain evidence="1 2">THI036</strain>
    </source>
</reference>
<dbReference type="Proteomes" id="UP000076962">
    <property type="component" value="Unassembled WGS sequence"/>
</dbReference>
<dbReference type="AlphaFoldDB" id="A0A176S0R6"/>
<protein>
    <submittedName>
        <fullName evidence="1">Uncharacterized protein</fullName>
    </submittedName>
</protein>
<comment type="caution">
    <text evidence="1">The sequence shown here is derived from an EMBL/GenBank/DDBJ whole genome shotgun (WGS) entry which is preliminary data.</text>
</comment>
<organism evidence="1 2">
    <name type="scientific">Candidatus Thiomargarita nelsonii</name>
    <dbReference type="NCBI Taxonomy" id="1003181"/>
    <lineage>
        <taxon>Bacteria</taxon>
        <taxon>Pseudomonadati</taxon>
        <taxon>Pseudomonadota</taxon>
        <taxon>Gammaproteobacteria</taxon>
        <taxon>Thiotrichales</taxon>
        <taxon>Thiotrichaceae</taxon>
        <taxon>Thiomargarita</taxon>
    </lineage>
</organism>
<proteinExistence type="predicted"/>